<keyword evidence="2" id="KW-1185">Reference proteome</keyword>
<dbReference type="EMBL" id="FPBJ01000038">
    <property type="protein sequence ID" value="SFU88603.1"/>
    <property type="molecule type" value="Genomic_DNA"/>
</dbReference>
<name>A0A1I7JTW0_9GAMM</name>
<dbReference type="SUPFAM" id="SSF52467">
    <property type="entry name" value="DHS-like NAD/FAD-binding domain"/>
    <property type="match status" value="1"/>
</dbReference>
<organism evidence="1 2">
    <name type="scientific">Xenorhabdus koppenhoeferi</name>
    <dbReference type="NCBI Taxonomy" id="351659"/>
    <lineage>
        <taxon>Bacteria</taxon>
        <taxon>Pseudomonadati</taxon>
        <taxon>Pseudomonadota</taxon>
        <taxon>Gammaproteobacteria</taxon>
        <taxon>Enterobacterales</taxon>
        <taxon>Morganellaceae</taxon>
        <taxon>Xenorhabdus</taxon>
    </lineage>
</organism>
<dbReference type="InterPro" id="IPR029035">
    <property type="entry name" value="DHS-like_NAD/FAD-binding_dom"/>
</dbReference>
<gene>
    <name evidence="1" type="ORF">SAMN05421784_13846</name>
</gene>
<evidence type="ECO:0000313" key="1">
    <source>
        <dbReference type="EMBL" id="SFU88603.1"/>
    </source>
</evidence>
<dbReference type="AlphaFoldDB" id="A0A1I7JTW0"/>
<proteinExistence type="predicted"/>
<protein>
    <submittedName>
        <fullName evidence="1">Deoxyhypusine synthase</fullName>
    </submittedName>
</protein>
<dbReference type="Proteomes" id="UP000242496">
    <property type="component" value="Unassembled WGS sequence"/>
</dbReference>
<reference evidence="2" key="1">
    <citation type="submission" date="2016-10" db="EMBL/GenBank/DDBJ databases">
        <authorList>
            <person name="Varghese N."/>
            <person name="Submissions S."/>
        </authorList>
    </citation>
    <scope>NUCLEOTIDE SEQUENCE [LARGE SCALE GENOMIC DNA]</scope>
    <source>
        <strain evidence="2">DSM 18168</strain>
    </source>
</reference>
<sequence>MVKLYCNHSFQHIKYTTPNFIILFEQDDVAYLEKDFARVTDTLVPMQAFDKLGALLKKVWLNAQQQGKRHFWHTYFYEVALQMGQKQTYATRAKEC</sequence>
<evidence type="ECO:0000313" key="2">
    <source>
        <dbReference type="Proteomes" id="UP000242496"/>
    </source>
</evidence>
<dbReference type="STRING" id="351659.SAMN05421784_13846"/>
<accession>A0A1I7JTW0</accession>